<dbReference type="AlphaFoldDB" id="A0A6J4U820"/>
<dbReference type="InterPro" id="IPR004555">
    <property type="entry name" value="G6PDH_assembly_OpcA"/>
</dbReference>
<reference evidence="3" key="1">
    <citation type="submission" date="2020-02" db="EMBL/GenBank/DDBJ databases">
        <authorList>
            <person name="Meier V. D."/>
        </authorList>
    </citation>
    <scope>NUCLEOTIDE SEQUENCE</scope>
    <source>
        <strain evidence="3">AVDCRST_MAG43</strain>
    </source>
</reference>
<evidence type="ECO:0008006" key="4">
    <source>
        <dbReference type="Google" id="ProtNLM"/>
    </source>
</evidence>
<dbReference type="EMBL" id="CADCWI010000017">
    <property type="protein sequence ID" value="CAA9543139.1"/>
    <property type="molecule type" value="Genomic_DNA"/>
</dbReference>
<proteinExistence type="predicted"/>
<dbReference type="Pfam" id="PF20171">
    <property type="entry name" value="OpcA_G6PD_C"/>
    <property type="match status" value="1"/>
</dbReference>
<evidence type="ECO:0000313" key="3">
    <source>
        <dbReference type="EMBL" id="CAA9543139.1"/>
    </source>
</evidence>
<evidence type="ECO:0000259" key="1">
    <source>
        <dbReference type="Pfam" id="PF10128"/>
    </source>
</evidence>
<dbReference type="PANTHER" id="PTHR38658">
    <property type="entry name" value="OXPP CYCLE PROTEIN OPCA-RELATED"/>
    <property type="match status" value="1"/>
</dbReference>
<name>A0A6J4U820_9BACT</name>
<accession>A0A6J4U820</accession>
<feature type="domain" description="Glucose-6-phosphate dehydrogenase assembly protein OpcA N-terminal" evidence="1">
    <location>
        <begin position="95"/>
        <end position="208"/>
    </location>
</feature>
<gene>
    <name evidence="3" type="ORF">AVDCRST_MAG43-318</name>
</gene>
<evidence type="ECO:0000259" key="2">
    <source>
        <dbReference type="Pfam" id="PF20171"/>
    </source>
</evidence>
<organism evidence="3">
    <name type="scientific">uncultured Thermomicrobiales bacterium</name>
    <dbReference type="NCBI Taxonomy" id="1645740"/>
    <lineage>
        <taxon>Bacteria</taxon>
        <taxon>Pseudomonadati</taxon>
        <taxon>Thermomicrobiota</taxon>
        <taxon>Thermomicrobia</taxon>
        <taxon>Thermomicrobiales</taxon>
        <taxon>environmental samples</taxon>
    </lineage>
</organism>
<sequence>MTVTEATDSGPVLVTSLQTDVLDTGAIHDKLAQLWADLGTHYHAENASGEMVAMSSVGAGGVMRANTLNLLAVARTARDARLITDSVARLRDFLPSRTIILLTQRQGDEESENRGFEVRLELKEQQRDGDGPKPHFETITIDASTDNADGLSSLVSPLLVAELPDILWWPGGDFSRNPLFLDLDRIVDRVIVDSAQLGRDVAGVASLRALIDTDEANAPIVGDFTWLRLAPWRQLIAQFFDPADVQESLETIEEVVISYADTRSDGSSGFASALLTVGWLASRLGWDIVDPLEQRRAGGWSAPLRAKSGGRGREISLRLLPDKSPYARFSLRKIQIVAGGHAPGTFIVERSDEEDMITSSETATIPRVSRMVYAKRPTDEQMLGQELQRFGRDSIFEDALAFATKLLP</sequence>
<dbReference type="PANTHER" id="PTHR38658:SF1">
    <property type="entry name" value="OXPP CYCLE PROTEIN OPCA-RELATED"/>
    <property type="match status" value="1"/>
</dbReference>
<dbReference type="InterPro" id="IPR046802">
    <property type="entry name" value="OpcA_G6PD_C"/>
</dbReference>
<dbReference type="Pfam" id="PF10128">
    <property type="entry name" value="OpcA_G6PD_assem"/>
    <property type="match status" value="1"/>
</dbReference>
<dbReference type="InterPro" id="IPR046801">
    <property type="entry name" value="OpcA_G6PD_N"/>
</dbReference>
<feature type="domain" description="Glucose-6-phosphate dehydrogenase assembly protein OpcA C-terminal" evidence="2">
    <location>
        <begin position="221"/>
        <end position="400"/>
    </location>
</feature>
<protein>
    <recommendedName>
        <fullName evidence="4">OpcA, an allosteric effector of glucose-6-phosphate dehydrogenase, actinobacterial</fullName>
    </recommendedName>
</protein>